<proteinExistence type="predicted"/>
<feature type="region of interest" description="Disordered" evidence="1">
    <location>
        <begin position="64"/>
        <end position="101"/>
    </location>
</feature>
<keyword evidence="3" id="KW-1185">Reference proteome</keyword>
<feature type="compositionally biased region" description="Basic and acidic residues" evidence="1">
    <location>
        <begin position="227"/>
        <end position="245"/>
    </location>
</feature>
<evidence type="ECO:0000313" key="2">
    <source>
        <dbReference type="EMBL" id="KAK4526573.1"/>
    </source>
</evidence>
<organism evidence="2 3">
    <name type="scientific">Galdieria yellowstonensis</name>
    <dbReference type="NCBI Taxonomy" id="3028027"/>
    <lineage>
        <taxon>Eukaryota</taxon>
        <taxon>Rhodophyta</taxon>
        <taxon>Bangiophyceae</taxon>
        <taxon>Galdieriales</taxon>
        <taxon>Galdieriaceae</taxon>
        <taxon>Galdieria</taxon>
    </lineage>
</organism>
<gene>
    <name evidence="2" type="ORF">GAYE_SCF25G4489</name>
</gene>
<name>A0AAV9IH08_9RHOD</name>
<comment type="caution">
    <text evidence="2">The sequence shown here is derived from an EMBL/GenBank/DDBJ whole genome shotgun (WGS) entry which is preliminary data.</text>
</comment>
<dbReference type="EMBL" id="JANCYU010000041">
    <property type="protein sequence ID" value="KAK4526573.1"/>
    <property type="molecule type" value="Genomic_DNA"/>
</dbReference>
<evidence type="ECO:0000256" key="1">
    <source>
        <dbReference type="SAM" id="MobiDB-lite"/>
    </source>
</evidence>
<dbReference type="Proteomes" id="UP001300502">
    <property type="component" value="Unassembled WGS sequence"/>
</dbReference>
<dbReference type="AlphaFoldDB" id="A0AAV9IH08"/>
<reference evidence="2 3" key="1">
    <citation type="submission" date="2022-07" db="EMBL/GenBank/DDBJ databases">
        <title>Genome-wide signatures of adaptation to extreme environments.</title>
        <authorList>
            <person name="Cho C.H."/>
            <person name="Yoon H.S."/>
        </authorList>
    </citation>
    <scope>NUCLEOTIDE SEQUENCE [LARGE SCALE GENOMIC DNA]</scope>
    <source>
        <strain evidence="2 3">108.79 E11</strain>
    </source>
</reference>
<sequence>METTGLNFALRKRSKNEKMLSNPQREEKRWRQSPANLLLSPLHYDRGAQFSEVTSTVSYSWQNQARHRNEEQHKSGSIQKSYTTSSGVVGGSKRVLPSDPSSEKGLSLKDAFIALKNKYKIPFRFLNGIVPLVRDETVCPKELKARIEQFARFLDLPVSDFVALNMKRETLLNVDRNMQTILHMFRPLLREAVHWVEKFGRCLSSSEPSALSHPSSEDRSSNTSADMLRKSSAHEHPTSDNKEIKSNMSKKSRPEQGAYSIKGEDDVLRIHNEVNEDILPWNEKLQTAATRTVENLKGFMTILSQSKAKEEQELQRQVEVLRNFKSVSHNTVTETHEELLDNFRRECLSVERQFPHLCHEFVCDVVVYIICKTKCTAFQLPFLFLFPNLEEGGKVFFVLQNEPCGGGEIGQVLKTQFYQQLSADSMSTRTVSTILKTWGNITHSLICSFLKDLE</sequence>
<accession>A0AAV9IH08</accession>
<protein>
    <submittedName>
        <fullName evidence="2">Uncharacterized protein</fullName>
    </submittedName>
</protein>
<evidence type="ECO:0000313" key="3">
    <source>
        <dbReference type="Proteomes" id="UP001300502"/>
    </source>
</evidence>
<feature type="region of interest" description="Disordered" evidence="1">
    <location>
        <begin position="206"/>
        <end position="264"/>
    </location>
</feature>